<keyword evidence="2" id="KW-1185">Reference proteome</keyword>
<evidence type="ECO:0000313" key="1">
    <source>
        <dbReference type="EMBL" id="KAJ2898715.1"/>
    </source>
</evidence>
<dbReference type="Proteomes" id="UP001139981">
    <property type="component" value="Unassembled WGS sequence"/>
</dbReference>
<name>A0ACC1M753_9FUNG</name>
<comment type="caution">
    <text evidence="1">The sequence shown here is derived from an EMBL/GenBank/DDBJ whole genome shotgun (WGS) entry which is preliminary data.</text>
</comment>
<accession>A0ACC1M753</accession>
<organism evidence="1 2">
    <name type="scientific">Coemansia aciculifera</name>
    <dbReference type="NCBI Taxonomy" id="417176"/>
    <lineage>
        <taxon>Eukaryota</taxon>
        <taxon>Fungi</taxon>
        <taxon>Fungi incertae sedis</taxon>
        <taxon>Zoopagomycota</taxon>
        <taxon>Kickxellomycotina</taxon>
        <taxon>Kickxellomycetes</taxon>
        <taxon>Kickxellales</taxon>
        <taxon>Kickxellaceae</taxon>
        <taxon>Coemansia</taxon>
    </lineage>
</organism>
<gene>
    <name evidence="1" type="ORF">IWW38_001263</name>
</gene>
<evidence type="ECO:0000313" key="2">
    <source>
        <dbReference type="Proteomes" id="UP001139981"/>
    </source>
</evidence>
<sequence>MAFKFLVIALATCASLVCAQGPSRCEDIRVRRSAHSLSDSDWANVQSVVSQMHRDGQFERFAQTHDQIFDSVHGHSAFFPFHRRFIVEFENLAREIDPSFTVPYWDTTRDYRRPETSAVLRPQALGGDGEGPQRCLQSGVQGNWTVGFPDRHCIRRQFSGSGGAILPWIPAEVISSFMQRDQQLADFREHIEFSIHGATHIGLGGDAATRYAPNDFFFFMHHANIDRLWWLWQNDQARFFAYDGPGGSQGAQAHLSDAIPESRAVSFGGQQVGSVMVLGFNGMCYAYDSAPPPPDMYPGPVGNDDGSGGGRIKITPATGHKSNNMPSAINSGSSNMASRALEIARIRTALGEQEGLKEYFPKVALLGAPARMANAASPPVHRPYTHQYKCGGGGGARPQAATKQALVYPARMAEKWVKMHGFKPERVEKVYREACRLIDLLNNSTYVSPY</sequence>
<protein>
    <submittedName>
        <fullName evidence="1">Uncharacterized protein</fullName>
    </submittedName>
</protein>
<reference evidence="1" key="1">
    <citation type="submission" date="2022-07" db="EMBL/GenBank/DDBJ databases">
        <title>Phylogenomic reconstructions and comparative analyses of Kickxellomycotina fungi.</title>
        <authorList>
            <person name="Reynolds N.K."/>
            <person name="Stajich J.E."/>
            <person name="Barry K."/>
            <person name="Grigoriev I.V."/>
            <person name="Crous P."/>
            <person name="Smith M.E."/>
        </authorList>
    </citation>
    <scope>NUCLEOTIDE SEQUENCE</scope>
    <source>
        <strain evidence="1">CBS 190363</strain>
    </source>
</reference>
<dbReference type="EMBL" id="JANBVB010000050">
    <property type="protein sequence ID" value="KAJ2898715.1"/>
    <property type="molecule type" value="Genomic_DNA"/>
</dbReference>
<proteinExistence type="predicted"/>